<organism evidence="1 2">
    <name type="scientific">Bradyrhizobium erythrophlei</name>
    <dbReference type="NCBI Taxonomy" id="1437360"/>
    <lineage>
        <taxon>Bacteria</taxon>
        <taxon>Pseudomonadati</taxon>
        <taxon>Pseudomonadota</taxon>
        <taxon>Alphaproteobacteria</taxon>
        <taxon>Hyphomicrobiales</taxon>
        <taxon>Nitrobacteraceae</taxon>
        <taxon>Bradyrhizobium</taxon>
    </lineage>
</organism>
<dbReference type="EMBL" id="LT670818">
    <property type="protein sequence ID" value="SHG98865.1"/>
    <property type="molecule type" value="Genomic_DNA"/>
</dbReference>
<name>A0A1M5PB08_9BRAD</name>
<dbReference type="SUPFAM" id="SSF56935">
    <property type="entry name" value="Porins"/>
    <property type="match status" value="1"/>
</dbReference>
<proteinExistence type="predicted"/>
<dbReference type="OrthoDB" id="8450109at2"/>
<gene>
    <name evidence="1" type="ORF">SAMN05444169_5133</name>
</gene>
<dbReference type="RefSeq" id="WP_079568331.1">
    <property type="nucleotide sequence ID" value="NZ_LT670818.1"/>
</dbReference>
<dbReference type="AlphaFoldDB" id="A0A1M5PB08"/>
<dbReference type="InterPro" id="IPR018759">
    <property type="entry name" value="BBP2_2"/>
</dbReference>
<dbReference type="Proteomes" id="UP000190675">
    <property type="component" value="Chromosome I"/>
</dbReference>
<accession>A0A1M5PB08</accession>
<evidence type="ECO:0000313" key="2">
    <source>
        <dbReference type="Proteomes" id="UP000190675"/>
    </source>
</evidence>
<protein>
    <submittedName>
        <fullName evidence="1">Uncharacterized protein, PEP-CTERM system associated</fullName>
    </submittedName>
</protein>
<sequence length="472" mass="50869">MLQDSIRSRKFATRLAFSVLFLIAWIPLAFAQEPPLDVAGNGRLPARDPDAIAVNGWLLYPTLRIYSLYSDNLFLSPQRPIAAAAVGVTPSMSAVWSNGIHTTTLYGNIDRQAYPTDNDINTLDGRAGFTQRYEALRDLIFTVNGNYTHTTLTTGLQSSIQTAAVAPTTTLLPNGNTQLPNGTILSPTGQIVGQANPAFGGNVPLLVNPSDQVAGTFSVEKIFNRGMLNLSGTVNRTEYQNTLTLPNTSSRSFTESAGVWLGPVFYAYSNGSIGTVVTDATNVASATIPTNTSTTSYRIIGGLGTRQFGLFRGSLYFGHQGSGGGSTTAGGEVYGGALSYYPTPRWTLTGSVDETVNIASQGSATNLALTLPAFSPVQVALGTSTRITSASLQSGYEITPLWFANCQLGYNRIQYSGSPRLDNAWVLDTTLRYDIWRNMSLTWEYRYRTIQSNAPLTSATSNYVTMGTTYKF</sequence>
<reference evidence="1 2" key="1">
    <citation type="submission" date="2016-11" db="EMBL/GenBank/DDBJ databases">
        <authorList>
            <person name="Jaros S."/>
            <person name="Januszkiewicz K."/>
            <person name="Wedrychowicz H."/>
        </authorList>
    </citation>
    <scope>NUCLEOTIDE SEQUENCE [LARGE SCALE GENOMIC DNA]</scope>
    <source>
        <strain evidence="1 2">GAS242</strain>
    </source>
</reference>
<dbReference type="Pfam" id="PF10082">
    <property type="entry name" value="BBP2_2"/>
    <property type="match status" value="1"/>
</dbReference>
<evidence type="ECO:0000313" key="1">
    <source>
        <dbReference type="EMBL" id="SHG98865.1"/>
    </source>
</evidence>